<evidence type="ECO:0000256" key="2">
    <source>
        <dbReference type="SAM" id="Phobius"/>
    </source>
</evidence>
<feature type="region of interest" description="Disordered" evidence="1">
    <location>
        <begin position="440"/>
        <end position="486"/>
    </location>
</feature>
<dbReference type="AlphaFoldDB" id="A0AAU8T5Y2"/>
<feature type="transmembrane region" description="Helical" evidence="2">
    <location>
        <begin position="201"/>
        <end position="223"/>
    </location>
</feature>
<dbReference type="Proteomes" id="UP000032614">
    <property type="component" value="Chromosome 3"/>
</dbReference>
<evidence type="ECO:0008006" key="5">
    <source>
        <dbReference type="Google" id="ProtNLM"/>
    </source>
</evidence>
<reference evidence="3 4" key="1">
    <citation type="journal article" date="2015" name="Genome Announc.">
        <title>Complete genome sequences for 59 burkholderia isolates, both pathogenic and near neighbor.</title>
        <authorList>
            <person name="Johnson S.L."/>
            <person name="Bishop-Lilly K.A."/>
            <person name="Ladner J.T."/>
            <person name="Daligault H.E."/>
            <person name="Davenport K.W."/>
            <person name="Jaissle J."/>
            <person name="Frey K.G."/>
            <person name="Koroleva G.I."/>
            <person name="Bruce D.C."/>
            <person name="Coyne S.R."/>
            <person name="Broomall S.M."/>
            <person name="Li P.E."/>
            <person name="Teshima H."/>
            <person name="Gibbons H.S."/>
            <person name="Palacios G.F."/>
            <person name="Rosenzweig C.N."/>
            <person name="Redden C.L."/>
            <person name="Xu Y."/>
            <person name="Minogue T.D."/>
            <person name="Chain P.S."/>
        </authorList>
    </citation>
    <scope>NUCLEOTIDE SEQUENCE [LARGE SCALE GENOMIC DNA]</scope>
    <source>
        <strain evidence="3 4">ATCC BAA-463</strain>
    </source>
</reference>
<evidence type="ECO:0000313" key="3">
    <source>
        <dbReference type="EMBL" id="AJZ56948.1"/>
    </source>
</evidence>
<protein>
    <recommendedName>
        <fullName evidence="5">MacB-like periplasmic core domain-containing protein</fullName>
    </recommendedName>
</protein>
<dbReference type="KEGG" id="bfn:OI25_7171"/>
<evidence type="ECO:0000313" key="4">
    <source>
        <dbReference type="Proteomes" id="UP000032614"/>
    </source>
</evidence>
<sequence length="486" mass="51905">MTTRAKTQTRPMTARSEMLQLSLQPTTADLHRYRMLNWTVVLVDHLQQKFAAAAVRGIVAAFRENLYVQPDLDRRSLTLAAGNHPVGNSLKGSGLAVEGGAALTVSQAVDGSVAVFLYPFKSELMRRKEDNILWALFKGPDDVTKRTIDRAIADAARYWRVSSALDGGSRPDRLRVDYLVLRAQLREAIARRSWIGKLVKIGVSLVAVISFLSAIATLAGTSVPQLWSRMHPSADAGMPVTAGWYTFCPQDGTGASPKLLDLLYDIRQNAGKVAFFDVQVDVACVMGTAFDPAAAVSRKAEERSLTYSFGPGQAGQNDTDGERPPMRPGQLVAENGAFVTVLDDRDVRNALTRLGINAEGVDDELYGPYLIKADGEDAALTLTLSAPTLDSTMQDAATAIAAQRRAAHENDPPPNGVPQPIKLSAADLQRLQALAISPAASTASGVRPPTALPPLDDGSLGRLPPLPTPLPAPHPASLPGVQAGSQ</sequence>
<keyword evidence="2" id="KW-0472">Membrane</keyword>
<feature type="compositionally biased region" description="Pro residues" evidence="1">
    <location>
        <begin position="464"/>
        <end position="476"/>
    </location>
</feature>
<keyword evidence="2" id="KW-1133">Transmembrane helix</keyword>
<keyword evidence="2" id="KW-0812">Transmembrane</keyword>
<name>A0AAU8T5Y2_9BURK</name>
<organism evidence="3 4">
    <name type="scientific">Paraburkholderia fungorum</name>
    <dbReference type="NCBI Taxonomy" id="134537"/>
    <lineage>
        <taxon>Bacteria</taxon>
        <taxon>Pseudomonadati</taxon>
        <taxon>Pseudomonadota</taxon>
        <taxon>Betaproteobacteria</taxon>
        <taxon>Burkholderiales</taxon>
        <taxon>Burkholderiaceae</taxon>
        <taxon>Paraburkholderia</taxon>
    </lineage>
</organism>
<evidence type="ECO:0000256" key="1">
    <source>
        <dbReference type="SAM" id="MobiDB-lite"/>
    </source>
</evidence>
<dbReference type="EMBL" id="CP010025">
    <property type="protein sequence ID" value="AJZ56948.1"/>
    <property type="molecule type" value="Genomic_DNA"/>
</dbReference>
<gene>
    <name evidence="3" type="ORF">OI25_7171</name>
</gene>
<accession>A0AAU8T5Y2</accession>
<proteinExistence type="predicted"/>